<dbReference type="AlphaFoldDB" id="A0A210QCA3"/>
<gene>
    <name evidence="5" type="ORF">KP79_PYT09294</name>
</gene>
<accession>A0A210QCA3</accession>
<evidence type="ECO:0000256" key="2">
    <source>
        <dbReference type="ARBA" id="ARBA00022723"/>
    </source>
</evidence>
<dbReference type="InterPro" id="IPR027806">
    <property type="entry name" value="HARBI1_dom"/>
</dbReference>
<evidence type="ECO:0000256" key="1">
    <source>
        <dbReference type="ARBA" id="ARBA00001968"/>
    </source>
</evidence>
<evidence type="ECO:0000256" key="3">
    <source>
        <dbReference type="PROSITE-ProRule" id="PRU00325"/>
    </source>
</evidence>
<dbReference type="Pfam" id="PF13359">
    <property type="entry name" value="DDE_Tnp_4"/>
    <property type="match status" value="1"/>
</dbReference>
<dbReference type="PANTHER" id="PTHR23080">
    <property type="entry name" value="THAP DOMAIN PROTEIN"/>
    <property type="match status" value="1"/>
</dbReference>
<reference evidence="5 6" key="1">
    <citation type="journal article" date="2017" name="Nat. Ecol. Evol.">
        <title>Scallop genome provides insights into evolution of bilaterian karyotype and development.</title>
        <authorList>
            <person name="Wang S."/>
            <person name="Zhang J."/>
            <person name="Jiao W."/>
            <person name="Li J."/>
            <person name="Xun X."/>
            <person name="Sun Y."/>
            <person name="Guo X."/>
            <person name="Huan P."/>
            <person name="Dong B."/>
            <person name="Zhang L."/>
            <person name="Hu X."/>
            <person name="Sun X."/>
            <person name="Wang J."/>
            <person name="Zhao C."/>
            <person name="Wang Y."/>
            <person name="Wang D."/>
            <person name="Huang X."/>
            <person name="Wang R."/>
            <person name="Lv J."/>
            <person name="Li Y."/>
            <person name="Zhang Z."/>
            <person name="Liu B."/>
            <person name="Lu W."/>
            <person name="Hui Y."/>
            <person name="Liang J."/>
            <person name="Zhou Z."/>
            <person name="Hou R."/>
            <person name="Li X."/>
            <person name="Liu Y."/>
            <person name="Li H."/>
            <person name="Ning X."/>
            <person name="Lin Y."/>
            <person name="Zhao L."/>
            <person name="Xing Q."/>
            <person name="Dou J."/>
            <person name="Li Y."/>
            <person name="Mao J."/>
            <person name="Guo H."/>
            <person name="Dou H."/>
            <person name="Li T."/>
            <person name="Mu C."/>
            <person name="Jiang W."/>
            <person name="Fu Q."/>
            <person name="Fu X."/>
            <person name="Miao Y."/>
            <person name="Liu J."/>
            <person name="Yu Q."/>
            <person name="Li R."/>
            <person name="Liao H."/>
            <person name="Li X."/>
            <person name="Kong Y."/>
            <person name="Jiang Z."/>
            <person name="Chourrout D."/>
            <person name="Li R."/>
            <person name="Bao Z."/>
        </authorList>
    </citation>
    <scope>NUCLEOTIDE SEQUENCE [LARGE SCALE GENOMIC DNA]</scope>
    <source>
        <strain evidence="5 6">PY_sf001</strain>
    </source>
</reference>
<evidence type="ECO:0000313" key="6">
    <source>
        <dbReference type="Proteomes" id="UP000242188"/>
    </source>
</evidence>
<comment type="caution">
    <text evidence="5">The sequence shown here is derived from an EMBL/GenBank/DDBJ whole genome shotgun (WGS) entry which is preliminary data.</text>
</comment>
<proteinExistence type="predicted"/>
<protein>
    <recommendedName>
        <fullName evidence="4">SWIM-type domain-containing protein</fullName>
    </recommendedName>
</protein>
<keyword evidence="2" id="KW-0479">Metal-binding</keyword>
<comment type="cofactor">
    <cofactor evidence="1">
        <name>a divalent metal cation</name>
        <dbReference type="ChEBI" id="CHEBI:60240"/>
    </cofactor>
</comment>
<dbReference type="OrthoDB" id="6111035at2759"/>
<organism evidence="5 6">
    <name type="scientific">Mizuhopecten yessoensis</name>
    <name type="common">Japanese scallop</name>
    <name type="synonym">Patinopecten yessoensis</name>
    <dbReference type="NCBI Taxonomy" id="6573"/>
    <lineage>
        <taxon>Eukaryota</taxon>
        <taxon>Metazoa</taxon>
        <taxon>Spiralia</taxon>
        <taxon>Lophotrochozoa</taxon>
        <taxon>Mollusca</taxon>
        <taxon>Bivalvia</taxon>
        <taxon>Autobranchia</taxon>
        <taxon>Pteriomorphia</taxon>
        <taxon>Pectinida</taxon>
        <taxon>Pectinoidea</taxon>
        <taxon>Pectinidae</taxon>
        <taxon>Mizuhopecten</taxon>
    </lineage>
</organism>
<keyword evidence="3" id="KW-0862">Zinc</keyword>
<dbReference type="InterPro" id="IPR007527">
    <property type="entry name" value="Znf_SWIM"/>
</dbReference>
<dbReference type="Proteomes" id="UP000242188">
    <property type="component" value="Unassembled WGS sequence"/>
</dbReference>
<dbReference type="GO" id="GO:0008270">
    <property type="term" value="F:zinc ion binding"/>
    <property type="evidence" value="ECO:0007669"/>
    <property type="project" value="UniProtKB-KW"/>
</dbReference>
<feature type="domain" description="SWIM-type" evidence="4">
    <location>
        <begin position="253"/>
        <end position="292"/>
    </location>
</feature>
<dbReference type="EMBL" id="NEDP02004192">
    <property type="protein sequence ID" value="OWF46369.1"/>
    <property type="molecule type" value="Genomic_DNA"/>
</dbReference>
<name>A0A210QCA3_MIZYE</name>
<keyword evidence="3" id="KW-0863">Zinc-finger</keyword>
<sequence>MIVVSTTGYFITVLGPYFADYKNNDASILKHILHNNIEDIKNWVEENDIFIVDRGFRDSLELLEDLGIKAEMPCFMQKGQKQMTTQDANASRLVTKVRWVVESANGQIKRWKYMDHVLPTNQVPYIGDHVRIICAICNKYFPSLSPGNTDDEALATKMLYLSKQINNLKSRVEDENMEKRRVIWTEPDDCLINFPKLDETDLRNITCCSYQLKLASSYMQEHINGDCEIQVHTENDNLIRVRLQSRHVSSKQYLLWIEHDCVNVVAWYCKCRAGARVVGVCAHIAAVLWYLGYARHHPNVNFGIKNWGDFVQDAQCIPESVDSSDSEQSVVEE</sequence>
<evidence type="ECO:0000313" key="5">
    <source>
        <dbReference type="EMBL" id="OWF46369.1"/>
    </source>
</evidence>
<keyword evidence="6" id="KW-1185">Reference proteome</keyword>
<evidence type="ECO:0000259" key="4">
    <source>
        <dbReference type="PROSITE" id="PS50966"/>
    </source>
</evidence>
<dbReference type="PROSITE" id="PS50966">
    <property type="entry name" value="ZF_SWIM"/>
    <property type="match status" value="1"/>
</dbReference>